<evidence type="ECO:0000313" key="1">
    <source>
        <dbReference type="EMBL" id="EDK13273.1"/>
    </source>
</evidence>
<protein>
    <submittedName>
        <fullName evidence="1">Uncharacterized protein</fullName>
    </submittedName>
</protein>
<evidence type="ECO:0000313" key="2">
    <source>
        <dbReference type="Proteomes" id="UP000005596"/>
    </source>
</evidence>
<gene>
    <name evidence="1" type="ORF">CGSHiR3021_11394</name>
</gene>
<dbReference type="AlphaFoldDB" id="A4NZY5"/>
<reference evidence="1 2" key="1">
    <citation type="journal article" date="2007" name="Genome Biol.">
        <title>Characterization and modeling of the Haemophilus influenzae core and supragenomes based on the complete genomic sequences of Rd and 12 clinical nontypeable strains.</title>
        <authorList>
            <person name="Hogg J.S."/>
            <person name="Hu F.Z."/>
            <person name="Janto B."/>
            <person name="Boissy R."/>
            <person name="Hayes J."/>
            <person name="Keefe R."/>
            <person name="Post J.C."/>
            <person name="Ehrlich G.D."/>
        </authorList>
    </citation>
    <scope>NUCLEOTIDE SEQUENCE [LARGE SCALE GENOMIC DNA]</scope>
    <source>
        <strain evidence="1 2">22.4-21</strain>
    </source>
</reference>
<dbReference type="EMBL" id="AAZJ01000011">
    <property type="protein sequence ID" value="EDK13273.1"/>
    <property type="molecule type" value="Genomic_DNA"/>
</dbReference>
<sequence length="20" mass="2613">MNDRSFYLFFVFWQVKKQKT</sequence>
<organism evidence="1 2">
    <name type="scientific">Haemophilus influenzae 22.4-21</name>
    <dbReference type="NCBI Taxonomy" id="375063"/>
    <lineage>
        <taxon>Bacteria</taxon>
        <taxon>Pseudomonadati</taxon>
        <taxon>Pseudomonadota</taxon>
        <taxon>Gammaproteobacteria</taxon>
        <taxon>Pasteurellales</taxon>
        <taxon>Pasteurellaceae</taxon>
        <taxon>Haemophilus</taxon>
    </lineage>
</organism>
<dbReference type="Proteomes" id="UP000005596">
    <property type="component" value="Unassembled WGS sequence"/>
</dbReference>
<dbReference type="BioCyc" id="HINF375063:G119K-1805-MONOMER"/>
<name>A4NZY5_HAEIF</name>
<accession>A4NZY5</accession>
<proteinExistence type="predicted"/>